<feature type="domain" description="SfsA N-terminal OB" evidence="3">
    <location>
        <begin position="17"/>
        <end position="79"/>
    </location>
</feature>
<proteinExistence type="inferred from homology"/>
<dbReference type="Proteomes" id="UP001409585">
    <property type="component" value="Unassembled WGS sequence"/>
</dbReference>
<dbReference type="PANTHER" id="PTHR30545:SF2">
    <property type="entry name" value="SUGAR FERMENTATION STIMULATION PROTEIN A"/>
    <property type="match status" value="1"/>
</dbReference>
<sequence>MQFIMKISPKLERGILLKRYKRFLADIKTSSGEVITVHCPNTGSMRHCLVPNSPCWYSLSDNPKRKYPNTLELVTAEGNYRAGINTGRANHLVKEAIINGTIKELAHYQLIKPEAVCGIDNSRIDFLLSESDADSRECFVEVKNVTLMEAPGEGYFPDSVSDRGAKHLRALSELVNQGKRAVLLFCVQHAGIETVSPADHIDPLYGELLRKAAADGVEILAYQARLTVSNIALNRPLPVVY</sequence>
<dbReference type="NCBIfam" id="TIGR00230">
    <property type="entry name" value="sfsA"/>
    <property type="match status" value="1"/>
</dbReference>
<dbReference type="PANTHER" id="PTHR30545">
    <property type="entry name" value="SUGAR FERMENTATION STIMULATION PROTEIN A"/>
    <property type="match status" value="1"/>
</dbReference>
<dbReference type="InterPro" id="IPR040452">
    <property type="entry name" value="SfsA_C"/>
</dbReference>
<feature type="domain" description="Sugar fermentation stimulation protein C-terminal" evidence="2">
    <location>
        <begin position="88"/>
        <end position="227"/>
    </location>
</feature>
<dbReference type="GO" id="GO:0003677">
    <property type="term" value="F:DNA binding"/>
    <property type="evidence" value="ECO:0007669"/>
    <property type="project" value="InterPro"/>
</dbReference>
<dbReference type="CDD" id="cd22359">
    <property type="entry name" value="SfsA-like_bacterial"/>
    <property type="match status" value="1"/>
</dbReference>
<dbReference type="InterPro" id="IPR041465">
    <property type="entry name" value="SfsA_N"/>
</dbReference>
<dbReference type="EMBL" id="BAABLX010000076">
    <property type="protein sequence ID" value="GAA4958285.1"/>
    <property type="molecule type" value="Genomic_DNA"/>
</dbReference>
<protein>
    <recommendedName>
        <fullName evidence="1">Sugar fermentation stimulation protein homolog</fullName>
    </recommendedName>
</protein>
<dbReference type="InterPro" id="IPR005224">
    <property type="entry name" value="SfsA"/>
</dbReference>
<keyword evidence="5" id="KW-1185">Reference proteome</keyword>
<dbReference type="FunFam" id="2.40.50.580:FF:000001">
    <property type="entry name" value="Sugar fermentation stimulation protein A"/>
    <property type="match status" value="1"/>
</dbReference>
<comment type="caution">
    <text evidence="4">The sequence shown here is derived from an EMBL/GenBank/DDBJ whole genome shotgun (WGS) entry which is preliminary data.</text>
</comment>
<accession>A0AAV3U8Z3</accession>
<comment type="similarity">
    <text evidence="1">Belongs to the SfsA family.</text>
</comment>
<dbReference type="AlphaFoldDB" id="A0AAV3U8Z3"/>
<dbReference type="Gene3D" id="2.40.50.580">
    <property type="match status" value="1"/>
</dbReference>
<evidence type="ECO:0000256" key="1">
    <source>
        <dbReference type="HAMAP-Rule" id="MF_00095"/>
    </source>
</evidence>
<gene>
    <name evidence="1 4" type="primary">sfsA</name>
    <name evidence="4" type="ORF">GCM10025791_43610</name>
</gene>
<dbReference type="HAMAP" id="MF_00095">
    <property type="entry name" value="SfsA"/>
    <property type="match status" value="1"/>
</dbReference>
<evidence type="ECO:0000313" key="4">
    <source>
        <dbReference type="EMBL" id="GAA4958285.1"/>
    </source>
</evidence>
<dbReference type="Pfam" id="PF17746">
    <property type="entry name" value="SfsA_N"/>
    <property type="match status" value="1"/>
</dbReference>
<reference evidence="5" key="1">
    <citation type="journal article" date="2019" name="Int. J. Syst. Evol. Microbiol.">
        <title>The Global Catalogue of Microorganisms (GCM) 10K type strain sequencing project: providing services to taxonomists for standard genome sequencing and annotation.</title>
        <authorList>
            <consortium name="The Broad Institute Genomics Platform"/>
            <consortium name="The Broad Institute Genome Sequencing Center for Infectious Disease"/>
            <person name="Wu L."/>
            <person name="Ma J."/>
        </authorList>
    </citation>
    <scope>NUCLEOTIDE SEQUENCE [LARGE SCALE GENOMIC DNA]</scope>
    <source>
        <strain evidence="5">JCM 19134</strain>
    </source>
</reference>
<evidence type="ECO:0000259" key="3">
    <source>
        <dbReference type="Pfam" id="PF17746"/>
    </source>
</evidence>
<name>A0AAV3U8Z3_9ALTE</name>
<evidence type="ECO:0000313" key="5">
    <source>
        <dbReference type="Proteomes" id="UP001409585"/>
    </source>
</evidence>
<dbReference type="Pfam" id="PF03749">
    <property type="entry name" value="SfsA"/>
    <property type="match status" value="1"/>
</dbReference>
<evidence type="ECO:0000259" key="2">
    <source>
        <dbReference type="Pfam" id="PF03749"/>
    </source>
</evidence>
<dbReference type="Gene3D" id="3.40.1350.60">
    <property type="match status" value="1"/>
</dbReference>
<organism evidence="4 5">
    <name type="scientific">Halioxenophilus aromaticivorans</name>
    <dbReference type="NCBI Taxonomy" id="1306992"/>
    <lineage>
        <taxon>Bacteria</taxon>
        <taxon>Pseudomonadati</taxon>
        <taxon>Pseudomonadota</taxon>
        <taxon>Gammaproteobacteria</taxon>
        <taxon>Alteromonadales</taxon>
        <taxon>Alteromonadaceae</taxon>
        <taxon>Halioxenophilus</taxon>
    </lineage>
</organism>